<reference evidence="7 8" key="3">
    <citation type="journal article" date="2008" name="BMC Genomics">
        <title>The genome of the versatile nitrogen fixer Azorhizobium caulinodans ORS571.</title>
        <authorList>
            <person name="Lee KB."/>
            <person name="Backer P.D."/>
            <person name="Aono T."/>
            <person name="Liu CT."/>
            <person name="Suzuki S."/>
            <person name="Suzuki T."/>
            <person name="Kaneko T."/>
            <person name="Yamada M."/>
            <person name="Tabata S."/>
            <person name="Kupfer D.M."/>
            <person name="Najar F.Z."/>
            <person name="Wiley G.B."/>
            <person name="Roe B."/>
            <person name="Binnewies T.T."/>
            <person name="Ussery D.W."/>
            <person name="D'Haeze W."/>
            <person name="Herder J.D."/>
            <person name="Gevers D."/>
            <person name="Vereecke D."/>
            <person name="Holsters M."/>
            <person name="Oyaizu H."/>
        </authorList>
    </citation>
    <scope>NUCLEOTIDE SEQUENCE [LARGE SCALE GENOMIC DNA]</scope>
    <source>
        <strain evidence="8">ATCC 43989 / DSM 5975 / JCM 20966 / LMG 6465 / NBRC 14845 / NCIMB 13405 / ORS 571</strain>
    </source>
</reference>
<reference evidence="8" key="2">
    <citation type="submission" date="2007-04" db="EMBL/GenBank/DDBJ databases">
        <title>Complete genome sequence of the nitrogen-fixing bacterium Azorhizobium caulinodans ORS571.</title>
        <authorList>
            <person name="Lee K.B."/>
            <person name="Backer P.D."/>
            <person name="Aono T."/>
            <person name="Liu C.T."/>
            <person name="Suzuki S."/>
            <person name="Suzuki T."/>
            <person name="Kaneko T."/>
            <person name="Yamada M."/>
            <person name="Tabata S."/>
            <person name="Kupfer D.M."/>
            <person name="Najar F.Z."/>
            <person name="Wiley G.B."/>
            <person name="Roe B."/>
            <person name="Binnewies T."/>
            <person name="Ussery D."/>
            <person name="Vereecke D."/>
            <person name="Gevers D."/>
            <person name="Holsters M."/>
            <person name="Oyaizu H."/>
        </authorList>
    </citation>
    <scope>NUCLEOTIDE SEQUENCE [LARGE SCALE GENOMIC DNA]</scope>
    <source>
        <strain evidence="8">ATCC 43989 / DSM 5975 / JCM 20966 / LMG 6465 / NBRC 14845 / NCIMB 13405 / ORS 571</strain>
    </source>
</reference>
<evidence type="ECO:0000313" key="8">
    <source>
        <dbReference type="Proteomes" id="UP000000270"/>
    </source>
</evidence>
<sequence length="114" mass="11847">MLERQNTPSGAAAMLKYAALFLILSIIAGSLGFLTVSRVARNISLALFGIFLVIALAVAGFFILLERATAGEMGPAKPSSPPLITMIAALTPPDAPPPSGSGARARDLLPMRRS</sequence>
<evidence type="ECO:0000256" key="3">
    <source>
        <dbReference type="ARBA" id="ARBA00022989"/>
    </source>
</evidence>
<dbReference type="HOGENOM" id="CLU_2115951_0_0_5"/>
<keyword evidence="4 6" id="KW-0472">Membrane</keyword>
<evidence type="ECO:0000256" key="6">
    <source>
        <dbReference type="SAM" id="Phobius"/>
    </source>
</evidence>
<keyword evidence="3 6" id="KW-1133">Transmembrane helix</keyword>
<dbReference type="eggNOG" id="ENOG50319IR">
    <property type="taxonomic scope" value="Bacteria"/>
</dbReference>
<evidence type="ECO:0000313" key="7">
    <source>
        <dbReference type="EMBL" id="BAF87462.1"/>
    </source>
</evidence>
<reference evidence="7 8" key="4">
    <citation type="journal article" date="2009" name="Appl. Environ. Microbiol.">
        <title>Comparative genome-wide transcriptional profiling of Azorhizobium caulinodans ORS571 grown under free-living and symbiotic conditions.</title>
        <authorList>
            <person name="Tsukada S."/>
            <person name="Aono T."/>
            <person name="Akiba N."/>
            <person name="Lee KB."/>
            <person name="Liu CT."/>
            <person name="Toyazaki H."/>
            <person name="Oyaizu H."/>
        </authorList>
    </citation>
    <scope>NUCLEOTIDE SEQUENCE [LARGE SCALE GENOMIC DNA]</scope>
    <source>
        <strain evidence="8">ATCC 43989 / DSM 5975 / JCM 20966 / LMG 6465 / NBRC 14845 / NCIMB 13405 / ORS 571</strain>
    </source>
</reference>
<name>A8HX59_AZOC5</name>
<protein>
    <submittedName>
        <fullName evidence="7">Uncharacterized protein</fullName>
    </submittedName>
</protein>
<reference evidence="7 8" key="6">
    <citation type="journal article" date="2011" name="Appl. Environ. Microbiol.">
        <title>Involvement of the azorhizobial chromosome partition gene (parA) in the onset of bacteroid differentiation during Sesbania rostrata stem nodule development.</title>
        <authorList>
            <person name="Liu CT."/>
            <person name="Lee KB."/>
            <person name="Wang YS."/>
            <person name="Peng MH."/>
            <person name="Lee KT."/>
            <person name="Suzuki S."/>
            <person name="Suzuki T."/>
            <person name="Oyaizu H."/>
        </authorList>
    </citation>
    <scope>NUCLEOTIDE SEQUENCE [LARGE SCALE GENOMIC DNA]</scope>
    <source>
        <strain evidence="8">ATCC 43989 / DSM 5975 / JCM 20966 / LMG 6465 / NBRC 14845 / NCIMB 13405 / ORS 571</strain>
    </source>
</reference>
<keyword evidence="8" id="KW-1185">Reference proteome</keyword>
<dbReference type="Pfam" id="PF07043">
    <property type="entry name" value="DUF1328"/>
    <property type="match status" value="1"/>
</dbReference>
<feature type="transmembrane region" description="Helical" evidence="6">
    <location>
        <begin position="12"/>
        <end position="37"/>
    </location>
</feature>
<keyword evidence="2 6" id="KW-0812">Transmembrane</keyword>
<feature type="transmembrane region" description="Helical" evidence="6">
    <location>
        <begin position="43"/>
        <end position="65"/>
    </location>
</feature>
<accession>A8HX59</accession>
<reference evidence="7 8" key="1">
    <citation type="journal article" date="2007" name="Appl. Environ. Microbiol.">
        <title>Rhizobial factors required for stem nodule maturation and maintenance in Sesbania rostrata-Azorhizobium caulinodans ORS571 symbiosis.</title>
        <authorList>
            <person name="Suzuki S."/>
            <person name="Aono T."/>
            <person name="Lee KB."/>
            <person name="Suzuki T."/>
            <person name="Liu CT."/>
            <person name="Miwa H."/>
            <person name="Wakao S."/>
            <person name="Iki T."/>
            <person name="Oyaizu H."/>
        </authorList>
    </citation>
    <scope>NUCLEOTIDE SEQUENCE [LARGE SCALE GENOMIC DNA]</scope>
    <source>
        <strain evidence="8">ATCC 43989 / DSM 5975 / JCM 20966 / LMG 6465 / NBRC 14845 / NCIMB 13405 / ORS 571</strain>
    </source>
</reference>
<proteinExistence type="predicted"/>
<evidence type="ECO:0000256" key="2">
    <source>
        <dbReference type="ARBA" id="ARBA00022692"/>
    </source>
</evidence>
<evidence type="ECO:0000256" key="4">
    <source>
        <dbReference type="ARBA" id="ARBA00023136"/>
    </source>
</evidence>
<evidence type="ECO:0000256" key="1">
    <source>
        <dbReference type="ARBA" id="ARBA00022475"/>
    </source>
</evidence>
<evidence type="ECO:0000256" key="5">
    <source>
        <dbReference type="SAM" id="MobiDB-lite"/>
    </source>
</evidence>
<dbReference type="EMBL" id="AP009384">
    <property type="protein sequence ID" value="BAF87462.1"/>
    <property type="molecule type" value="Genomic_DNA"/>
</dbReference>
<feature type="region of interest" description="Disordered" evidence="5">
    <location>
        <begin position="91"/>
        <end position="114"/>
    </location>
</feature>
<dbReference type="GO" id="GO:0005886">
    <property type="term" value="C:plasma membrane"/>
    <property type="evidence" value="ECO:0007669"/>
    <property type="project" value="InterPro"/>
</dbReference>
<keyword evidence="1" id="KW-1003">Cell membrane</keyword>
<gene>
    <name evidence="7" type="ordered locus">AZC_1464</name>
</gene>
<organism evidence="7 8">
    <name type="scientific">Azorhizobium caulinodans (strain ATCC 43989 / DSM 5975 / JCM 20966 / LMG 6465 / NBRC 14845 / NCIMB 13405 / ORS 571)</name>
    <dbReference type="NCBI Taxonomy" id="438753"/>
    <lineage>
        <taxon>Bacteria</taxon>
        <taxon>Pseudomonadati</taxon>
        <taxon>Pseudomonadota</taxon>
        <taxon>Alphaproteobacteria</taxon>
        <taxon>Hyphomicrobiales</taxon>
        <taxon>Xanthobacteraceae</taxon>
        <taxon>Azorhizobium</taxon>
    </lineage>
</organism>
<dbReference type="KEGG" id="azc:AZC_1464"/>
<feature type="compositionally biased region" description="Basic and acidic residues" evidence="5">
    <location>
        <begin position="104"/>
        <end position="114"/>
    </location>
</feature>
<dbReference type="Proteomes" id="UP000000270">
    <property type="component" value="Chromosome"/>
</dbReference>
<dbReference type="InterPro" id="IPR009760">
    <property type="entry name" value="DUF1328"/>
</dbReference>
<reference evidence="7 8" key="5">
    <citation type="journal article" date="2010" name="Appl. Environ. Microbiol.">
        <title>phrR-like gene praR of Azorhizobium caulinodans ORS571 is essential for symbiosis with Sesbania rostrata and is involved in expression of reb genes.</title>
        <authorList>
            <person name="Akiba N."/>
            <person name="Aono T."/>
            <person name="Toyazaki H."/>
            <person name="Sato S."/>
            <person name="Oyaizu H."/>
        </authorList>
    </citation>
    <scope>NUCLEOTIDE SEQUENCE [LARGE SCALE GENOMIC DNA]</scope>
    <source>
        <strain evidence="8">ATCC 43989 / DSM 5975 / JCM 20966 / LMG 6465 / NBRC 14845 / NCIMB 13405 / ORS 571</strain>
    </source>
</reference>
<dbReference type="AlphaFoldDB" id="A8HX59"/>
<dbReference type="STRING" id="438753.AZC_1464"/>